<feature type="region of interest" description="Disordered" evidence="1">
    <location>
        <begin position="31"/>
        <end position="92"/>
    </location>
</feature>
<evidence type="ECO:0000313" key="2">
    <source>
        <dbReference type="EMBL" id="EHL03742.1"/>
    </source>
</evidence>
<dbReference type="HOGENOM" id="CLU_1540215_0_0_1"/>
<dbReference type="EMBL" id="AGUE01000005">
    <property type="protein sequence ID" value="EHL03742.1"/>
    <property type="molecule type" value="Genomic_DNA"/>
</dbReference>
<dbReference type="AlphaFoldDB" id="H0ECK1"/>
<name>H0ECK1_GLAL7</name>
<dbReference type="Proteomes" id="UP000005446">
    <property type="component" value="Unassembled WGS sequence"/>
</dbReference>
<gene>
    <name evidence="2" type="ORF">M7I_0143</name>
</gene>
<protein>
    <submittedName>
        <fullName evidence="2">Uncharacterized protein</fullName>
    </submittedName>
</protein>
<evidence type="ECO:0000313" key="3">
    <source>
        <dbReference type="Proteomes" id="UP000005446"/>
    </source>
</evidence>
<accession>H0ECK1</accession>
<comment type="caution">
    <text evidence="2">The sequence shown here is derived from an EMBL/GenBank/DDBJ whole genome shotgun (WGS) entry which is preliminary data.</text>
</comment>
<dbReference type="OrthoDB" id="10448707at2759"/>
<feature type="compositionally biased region" description="Acidic residues" evidence="1">
    <location>
        <begin position="57"/>
        <end position="68"/>
    </location>
</feature>
<evidence type="ECO:0000256" key="1">
    <source>
        <dbReference type="SAM" id="MobiDB-lite"/>
    </source>
</evidence>
<keyword evidence="3" id="KW-1185">Reference proteome</keyword>
<sequence>MAPLPAGTNELTEPRVCGNLSCVDTEIRQNQNTISTSADGADNGELAEQSEEAKSEENEDYEEYEDEANYTKHEEDDDCTTGTQLPGGRGGSAKRVHLLDRAACDIIRKDRDEWLRAAAVDNKAIRHGVFGTEACQLLADVCEKAERATVVKKEESAATWLEEKGEFSSNCYDL</sequence>
<organism evidence="2 3">
    <name type="scientific">Glarea lozoyensis (strain ATCC 74030 / MF5533)</name>
    <dbReference type="NCBI Taxonomy" id="1104152"/>
    <lineage>
        <taxon>Eukaryota</taxon>
        <taxon>Fungi</taxon>
        <taxon>Dikarya</taxon>
        <taxon>Ascomycota</taxon>
        <taxon>Pezizomycotina</taxon>
        <taxon>Leotiomycetes</taxon>
        <taxon>Helotiales</taxon>
        <taxon>Helotiaceae</taxon>
        <taxon>Glarea</taxon>
    </lineage>
</organism>
<reference evidence="2 3" key="1">
    <citation type="journal article" date="2012" name="Eukaryot. Cell">
        <title>Genome sequence of the fungus Glarea lozoyensis: the first genome sequence of a species from the Helotiaceae family.</title>
        <authorList>
            <person name="Youssar L."/>
            <person name="Gruening B.A."/>
            <person name="Erxleben A."/>
            <person name="Guenther S."/>
            <person name="Huettel W."/>
        </authorList>
    </citation>
    <scope>NUCLEOTIDE SEQUENCE [LARGE SCALE GENOMIC DNA]</scope>
    <source>
        <strain evidence="3">ATCC 74030 / MF5533</strain>
    </source>
</reference>
<proteinExistence type="predicted"/>
<dbReference type="InParanoid" id="H0ECK1"/>